<proteinExistence type="predicted"/>
<organism evidence="3">
    <name type="scientific">Fopius arisanus</name>
    <dbReference type="NCBI Taxonomy" id="64838"/>
    <lineage>
        <taxon>Eukaryota</taxon>
        <taxon>Metazoa</taxon>
        <taxon>Ecdysozoa</taxon>
        <taxon>Arthropoda</taxon>
        <taxon>Hexapoda</taxon>
        <taxon>Insecta</taxon>
        <taxon>Pterygota</taxon>
        <taxon>Neoptera</taxon>
        <taxon>Endopterygota</taxon>
        <taxon>Hymenoptera</taxon>
        <taxon>Apocrita</taxon>
        <taxon>Ichneumonoidea</taxon>
        <taxon>Braconidae</taxon>
        <taxon>Opiinae</taxon>
        <taxon>Fopius</taxon>
    </lineage>
</organism>
<feature type="region of interest" description="Disordered" evidence="1">
    <location>
        <begin position="72"/>
        <end position="138"/>
    </location>
</feature>
<feature type="region of interest" description="Disordered" evidence="1">
    <location>
        <begin position="25"/>
        <end position="51"/>
    </location>
</feature>
<evidence type="ECO:0000256" key="1">
    <source>
        <dbReference type="SAM" id="MobiDB-lite"/>
    </source>
</evidence>
<feature type="compositionally biased region" description="Basic and acidic residues" evidence="1">
    <location>
        <begin position="30"/>
        <end position="40"/>
    </location>
</feature>
<protein>
    <submittedName>
        <fullName evidence="3">K1143 protein</fullName>
    </submittedName>
</protein>
<name>A0A0C9PQ69_9HYME</name>
<dbReference type="InterPro" id="IPR040219">
    <property type="entry name" value="KIAA1143-like"/>
</dbReference>
<evidence type="ECO:0000313" key="3">
    <source>
        <dbReference type="EMBL" id="JAG73120.1"/>
    </source>
</evidence>
<feature type="compositionally biased region" description="Basic and acidic residues" evidence="1">
    <location>
        <begin position="90"/>
        <end position="99"/>
    </location>
</feature>
<gene>
    <name evidence="3" type="primary">K1143</name>
    <name evidence="3" type="ORF">g.12708</name>
</gene>
<dbReference type="EMBL" id="GBYB01003353">
    <property type="protein sequence ID" value="JAG73120.1"/>
    <property type="molecule type" value="Transcribed_RNA"/>
</dbReference>
<feature type="domain" description="DUF4604" evidence="2">
    <location>
        <begin position="7"/>
        <end position="136"/>
    </location>
</feature>
<evidence type="ECO:0000259" key="2">
    <source>
        <dbReference type="Pfam" id="PF15377"/>
    </source>
</evidence>
<dbReference type="PANTHER" id="PTHR31195">
    <property type="entry name" value="GEO02494P1"/>
    <property type="match status" value="1"/>
</dbReference>
<dbReference type="AlphaFoldDB" id="A0A0C9PQ69"/>
<accession>A0A0C9PQ69</accession>
<dbReference type="InterPro" id="IPR027911">
    <property type="entry name" value="DUF4604"/>
</dbReference>
<dbReference type="Pfam" id="PF15377">
    <property type="entry name" value="DUF4604"/>
    <property type="match status" value="1"/>
</dbReference>
<dbReference type="PANTHER" id="PTHR31195:SF2">
    <property type="entry name" value="GEO02494P1"/>
    <property type="match status" value="1"/>
</dbReference>
<reference evidence="3" key="1">
    <citation type="submission" date="2015-01" db="EMBL/GenBank/DDBJ databases">
        <title>Transcriptome Assembly of Fopius arisanus.</title>
        <authorList>
            <person name="Geib S."/>
        </authorList>
    </citation>
    <scope>NUCLEOTIDE SEQUENCE</scope>
</reference>
<sequence length="138" mass="15773">MSRKKHNISYIKPEDPKFLRDLKAAAGYKEGPDVDTKRQELPNIDDDDDDHLCEEKPTVVVLKQGDLTAEEADDFEKTKKAEEENAPADLTKRIVFESKRKSKSQAADQDSTIDSKMKKRKKSKQSKSVLSFNEDEDE</sequence>